<dbReference type="RefSeq" id="WP_135497651.1">
    <property type="nucleotide sequence ID" value="NZ_SRLD01000017.1"/>
</dbReference>
<feature type="transmembrane region" description="Helical" evidence="1">
    <location>
        <begin position="141"/>
        <end position="160"/>
    </location>
</feature>
<sequence>MHPTFTQEADFRQERDFGQKFSATFEFIRGHWRPLGKAMLYLVLPAVLVQSVLQGILQYTIQNTANQQIASAGTLNTSLANVFENPLYFPTTLLNLGVTTLFILTVYGYLLQRLRKADPSEPVTVAEVWAVVQQYFFRSGLALLGLAVIVMAGLVVLVIPGIYLSIALTLFFIVQLLEGTGFTTTVRRCLHLIKGKWWSTFGLMIVMSLIIWAMLIPAGMLMTAVGMNAESPEALTLPLVLLTIFGGLLRLVMTPLFLVVLAFQYFNLVERKEGRGLHQLVDRIGQAPVAAANQQYRADEEGEY</sequence>
<gene>
    <name evidence="2" type="ORF">E5J99_10325</name>
</gene>
<feature type="transmembrane region" description="Helical" evidence="1">
    <location>
        <begin position="239"/>
        <end position="266"/>
    </location>
</feature>
<feature type="transmembrane region" description="Helical" evidence="1">
    <location>
        <begin position="198"/>
        <end position="219"/>
    </location>
</feature>
<protein>
    <recommendedName>
        <fullName evidence="4">Glycerophosphoryl diester phosphodiesterase membrane domain-containing protein</fullName>
    </recommendedName>
</protein>
<feature type="transmembrane region" description="Helical" evidence="1">
    <location>
        <begin position="87"/>
        <end position="110"/>
    </location>
</feature>
<keyword evidence="3" id="KW-1185">Reference proteome</keyword>
<dbReference type="OrthoDB" id="1049480at2"/>
<dbReference type="Proteomes" id="UP000297739">
    <property type="component" value="Unassembled WGS sequence"/>
</dbReference>
<comment type="caution">
    <text evidence="2">The sequence shown here is derived from an EMBL/GenBank/DDBJ whole genome shotgun (WGS) entry which is preliminary data.</text>
</comment>
<evidence type="ECO:0000313" key="3">
    <source>
        <dbReference type="Proteomes" id="UP000297739"/>
    </source>
</evidence>
<evidence type="ECO:0008006" key="4">
    <source>
        <dbReference type="Google" id="ProtNLM"/>
    </source>
</evidence>
<reference evidence="2 3" key="1">
    <citation type="submission" date="2019-04" db="EMBL/GenBank/DDBJ databases">
        <authorList>
            <person name="Feng G."/>
            <person name="Zhang J."/>
            <person name="Zhu H."/>
        </authorList>
    </citation>
    <scope>NUCLEOTIDE SEQUENCE [LARGE SCALE GENOMIC DNA]</scope>
    <source>
        <strain evidence="2 3">JCM 17223</strain>
    </source>
</reference>
<evidence type="ECO:0000313" key="2">
    <source>
        <dbReference type="EMBL" id="TGE16268.1"/>
    </source>
</evidence>
<dbReference type="EMBL" id="SRLD01000017">
    <property type="protein sequence ID" value="TGE16268.1"/>
    <property type="molecule type" value="Genomic_DNA"/>
</dbReference>
<organism evidence="2 3">
    <name type="scientific">Hymenobacter elongatus</name>
    <dbReference type="NCBI Taxonomy" id="877208"/>
    <lineage>
        <taxon>Bacteria</taxon>
        <taxon>Pseudomonadati</taxon>
        <taxon>Bacteroidota</taxon>
        <taxon>Cytophagia</taxon>
        <taxon>Cytophagales</taxon>
        <taxon>Hymenobacteraceae</taxon>
        <taxon>Hymenobacter</taxon>
    </lineage>
</organism>
<dbReference type="AlphaFoldDB" id="A0A4Z0PLQ7"/>
<evidence type="ECO:0000256" key="1">
    <source>
        <dbReference type="SAM" id="Phobius"/>
    </source>
</evidence>
<keyword evidence="1" id="KW-1133">Transmembrane helix</keyword>
<accession>A0A4Z0PLQ7</accession>
<proteinExistence type="predicted"/>
<feature type="transmembrane region" description="Helical" evidence="1">
    <location>
        <begin position="166"/>
        <end position="186"/>
    </location>
</feature>
<feature type="transmembrane region" description="Helical" evidence="1">
    <location>
        <begin position="38"/>
        <end position="57"/>
    </location>
</feature>
<name>A0A4Z0PLQ7_9BACT</name>
<keyword evidence="1" id="KW-0812">Transmembrane</keyword>
<keyword evidence="1" id="KW-0472">Membrane</keyword>